<dbReference type="WBParaSite" id="ES5_v2.g17775.t1">
    <property type="protein sequence ID" value="ES5_v2.g17775.t1"/>
    <property type="gene ID" value="ES5_v2.g17775"/>
</dbReference>
<sequence>MANKRKYANDQSYPISMDWIISKEKLIKNKDKVIVSQNFAIENLSGVEFYFSLDQKYMSDSTEKIAILFNLKMSLNMRMNAEVRISCQTAEFDSQWKKEFTNGKGNGSFLCQSAELFDPEKRFIVNNQLIISFKATLTVLNTDPIVPKLAKHESLGWKLWENEDDKDATIVVHGMELKVCHFLL</sequence>
<proteinExistence type="predicted"/>
<evidence type="ECO:0000313" key="2">
    <source>
        <dbReference type="WBParaSite" id="ES5_v2.g17775.t1"/>
    </source>
</evidence>
<reference evidence="2" key="1">
    <citation type="submission" date="2022-11" db="UniProtKB">
        <authorList>
            <consortium name="WormBaseParasite"/>
        </authorList>
    </citation>
    <scope>IDENTIFICATION</scope>
</reference>
<protein>
    <submittedName>
        <fullName evidence="2">MATH domain-containing protein</fullName>
    </submittedName>
</protein>
<organism evidence="1 2">
    <name type="scientific">Panagrolaimus sp. ES5</name>
    <dbReference type="NCBI Taxonomy" id="591445"/>
    <lineage>
        <taxon>Eukaryota</taxon>
        <taxon>Metazoa</taxon>
        <taxon>Ecdysozoa</taxon>
        <taxon>Nematoda</taxon>
        <taxon>Chromadorea</taxon>
        <taxon>Rhabditida</taxon>
        <taxon>Tylenchina</taxon>
        <taxon>Panagrolaimomorpha</taxon>
        <taxon>Panagrolaimoidea</taxon>
        <taxon>Panagrolaimidae</taxon>
        <taxon>Panagrolaimus</taxon>
    </lineage>
</organism>
<accession>A0AC34FL51</accession>
<evidence type="ECO:0000313" key="1">
    <source>
        <dbReference type="Proteomes" id="UP000887579"/>
    </source>
</evidence>
<name>A0AC34FL51_9BILA</name>
<dbReference type="Proteomes" id="UP000887579">
    <property type="component" value="Unplaced"/>
</dbReference>